<sequence length="441" mass="48947">MKKIIKHTPKLDGENGWLATAPDANKLFSEPLKGNHQFDVVIIGAGFTGISTALRLAENNPSLKIALIDALQIGQGTSGRNAGFLSDIPHHLDANLYSKKEIEQSISLSAFALNKLKAYKDHYQIPHWDDAGKYLSAREGENVALLKKFIKALEYSGIEYEWLSGNPLQKRLGTPYYRASVYTKGAALVNPATLIRGLIAALPESVTLFENSPVSAIDYQQPLHKVHFVGGSINAEKVILTTNAYLSAFGIAGNKTLPIFTYASLTAPLSSDQISQYFQDISAWGTTPAHHAGTTVRLTSDHRIFIRNSFDYLPTLQADAAKREKAWKIHRQSFLARFPFLVNNEFQYTWGGMISLTRNQAPQFATPYKNVYLISGCNGSGVIKGFYLGYYLADYLSKIESENLRFILKTANPNWLPKGPIRQIVTSYRIPRDTKAARGDV</sequence>
<dbReference type="SUPFAM" id="SSF51905">
    <property type="entry name" value="FAD/NAD(P)-binding domain"/>
    <property type="match status" value="1"/>
</dbReference>
<dbReference type="PANTHER" id="PTHR13847">
    <property type="entry name" value="SARCOSINE DEHYDROGENASE-RELATED"/>
    <property type="match status" value="1"/>
</dbReference>
<keyword evidence="1" id="KW-0560">Oxidoreductase</keyword>
<dbReference type="PANTHER" id="PTHR13847:SF281">
    <property type="entry name" value="FAD DEPENDENT OXIDOREDUCTASE DOMAIN-CONTAINING PROTEIN"/>
    <property type="match status" value="1"/>
</dbReference>
<evidence type="ECO:0000313" key="3">
    <source>
        <dbReference type="EMBL" id="UNM95724.1"/>
    </source>
</evidence>
<dbReference type="RefSeq" id="WP_242148256.1">
    <property type="nucleotide sequence ID" value="NZ_CP093379.1"/>
</dbReference>
<dbReference type="Pfam" id="PF01266">
    <property type="entry name" value="DAO"/>
    <property type="match status" value="1"/>
</dbReference>
<dbReference type="EMBL" id="CP093379">
    <property type="protein sequence ID" value="UNM95724.1"/>
    <property type="molecule type" value="Genomic_DNA"/>
</dbReference>
<protein>
    <submittedName>
        <fullName evidence="3">FAD-binding oxidoreductase</fullName>
    </submittedName>
</protein>
<name>A0ABY3WYM4_9GAMM</name>
<evidence type="ECO:0000313" key="4">
    <source>
        <dbReference type="Proteomes" id="UP000829542"/>
    </source>
</evidence>
<accession>A0ABY3WYM4</accession>
<feature type="domain" description="FAD dependent oxidoreductase" evidence="2">
    <location>
        <begin position="39"/>
        <end position="394"/>
    </location>
</feature>
<evidence type="ECO:0000256" key="1">
    <source>
        <dbReference type="ARBA" id="ARBA00023002"/>
    </source>
</evidence>
<keyword evidence="4" id="KW-1185">Reference proteome</keyword>
<organism evidence="3 4">
    <name type="scientific">Ignatzschineria rhizosphaerae</name>
    <dbReference type="NCBI Taxonomy" id="2923279"/>
    <lineage>
        <taxon>Bacteria</taxon>
        <taxon>Pseudomonadati</taxon>
        <taxon>Pseudomonadota</taxon>
        <taxon>Gammaproteobacteria</taxon>
        <taxon>Cardiobacteriales</taxon>
        <taxon>Ignatzschineriaceae</taxon>
        <taxon>Ignatzschineria</taxon>
    </lineage>
</organism>
<dbReference type="Gene3D" id="3.50.50.60">
    <property type="entry name" value="FAD/NAD(P)-binding domain"/>
    <property type="match status" value="1"/>
</dbReference>
<dbReference type="Proteomes" id="UP000829542">
    <property type="component" value="Chromosome"/>
</dbReference>
<reference evidence="3 4" key="1">
    <citation type="submission" date="2022-03" db="EMBL/GenBank/DDBJ databases">
        <title>Ignatzschineria rhizosphaerae HR5S32.</title>
        <authorList>
            <person name="Sun J.Q."/>
            <person name="Feng J.Y."/>
        </authorList>
    </citation>
    <scope>NUCLEOTIDE SEQUENCE [LARGE SCALE GENOMIC DNA]</scope>
    <source>
        <strain evidence="3 4">HR5S32</strain>
    </source>
</reference>
<evidence type="ECO:0000259" key="2">
    <source>
        <dbReference type="Pfam" id="PF01266"/>
    </source>
</evidence>
<dbReference type="InterPro" id="IPR036188">
    <property type="entry name" value="FAD/NAD-bd_sf"/>
</dbReference>
<dbReference type="InterPro" id="IPR006076">
    <property type="entry name" value="FAD-dep_OxRdtase"/>
</dbReference>
<gene>
    <name evidence="3" type="ORF">MMG00_10950</name>
</gene>
<proteinExistence type="predicted"/>
<dbReference type="Gene3D" id="3.30.9.10">
    <property type="entry name" value="D-Amino Acid Oxidase, subunit A, domain 2"/>
    <property type="match status" value="1"/>
</dbReference>